<keyword evidence="3 6" id="KW-0812">Transmembrane</keyword>
<dbReference type="Proteomes" id="UP000463470">
    <property type="component" value="Unassembled WGS sequence"/>
</dbReference>
<evidence type="ECO:0000256" key="4">
    <source>
        <dbReference type="ARBA" id="ARBA00022989"/>
    </source>
</evidence>
<evidence type="ECO:0000313" key="8">
    <source>
        <dbReference type="Proteomes" id="UP000463470"/>
    </source>
</evidence>
<dbReference type="AlphaFoldDB" id="A0A845L0P9"/>
<feature type="transmembrane region" description="Helical" evidence="6">
    <location>
        <begin position="71"/>
        <end position="98"/>
    </location>
</feature>
<comment type="subcellular location">
    <subcellularLocation>
        <location evidence="1">Membrane</location>
        <topology evidence="1">Multi-pass membrane protein</topology>
    </subcellularLocation>
</comment>
<evidence type="ECO:0000256" key="6">
    <source>
        <dbReference type="SAM" id="Phobius"/>
    </source>
</evidence>
<dbReference type="InterPro" id="IPR000791">
    <property type="entry name" value="Gpr1/Fun34/SatP-like"/>
</dbReference>
<evidence type="ECO:0000256" key="3">
    <source>
        <dbReference type="ARBA" id="ARBA00022692"/>
    </source>
</evidence>
<dbReference type="PANTHER" id="PTHR30178:SF3">
    <property type="entry name" value="SUCCINATE-ACETATE_PROTON SYMPORTER SATP"/>
    <property type="match status" value="1"/>
</dbReference>
<keyword evidence="4 6" id="KW-1133">Transmembrane helix</keyword>
<feature type="transmembrane region" description="Helical" evidence="6">
    <location>
        <begin position="169"/>
        <end position="193"/>
    </location>
</feature>
<keyword evidence="8" id="KW-1185">Reference proteome</keyword>
<organism evidence="7 8">
    <name type="scientific">Heliomicrobium undosum</name>
    <dbReference type="NCBI Taxonomy" id="121734"/>
    <lineage>
        <taxon>Bacteria</taxon>
        <taxon>Bacillati</taxon>
        <taxon>Bacillota</taxon>
        <taxon>Clostridia</taxon>
        <taxon>Eubacteriales</taxon>
        <taxon>Heliobacteriaceae</taxon>
        <taxon>Heliomicrobium</taxon>
    </lineage>
</organism>
<sequence>MSNEAKSIETKITVADPTALGVFGLAMVTLVASSQKLGWTTGVSGIFPWAIFLGALAQFIAGMYDFKKNNYFGATVLTSYGLFWFGVATSWAITLGWMGPEFKASFSGVQLGWAFLGYGIFSFFIMIASFETNKVFAAILVLINVLFASLTLTAFQLVDLHLVAGWSEFAISMLGFYGCGAIFLNTFFGRVVLPIGAPLGLIRKGPAITEAARQKTRQAS</sequence>
<feature type="transmembrane region" description="Helical" evidence="6">
    <location>
        <begin position="110"/>
        <end position="128"/>
    </location>
</feature>
<accession>A0A845L0P9</accession>
<dbReference type="NCBIfam" id="NF038013">
    <property type="entry name" value="AceTr_1"/>
    <property type="match status" value="1"/>
</dbReference>
<protein>
    <submittedName>
        <fullName evidence="7">Uncharacterized protein</fullName>
    </submittedName>
</protein>
<comment type="similarity">
    <text evidence="2">Belongs to the acetate uptake transporter (AceTr) (TC 2.A.96) family.</text>
</comment>
<keyword evidence="5 6" id="KW-0472">Membrane</keyword>
<evidence type="ECO:0000256" key="2">
    <source>
        <dbReference type="ARBA" id="ARBA00005587"/>
    </source>
</evidence>
<feature type="transmembrane region" description="Helical" evidence="6">
    <location>
        <begin position="135"/>
        <end position="157"/>
    </location>
</feature>
<evidence type="ECO:0000256" key="1">
    <source>
        <dbReference type="ARBA" id="ARBA00004141"/>
    </source>
</evidence>
<dbReference type="PANTHER" id="PTHR30178">
    <property type="entry name" value="INNER MEMBRANE PROTEIN YAAH"/>
    <property type="match status" value="1"/>
</dbReference>
<reference evidence="7 8" key="1">
    <citation type="submission" date="2020-01" db="EMBL/GenBank/DDBJ databases">
        <title>Whole-genome sequence of Heliobacterium undosum DSM 13378.</title>
        <authorList>
            <person name="Kyndt J.A."/>
            <person name="Meyer T.E."/>
        </authorList>
    </citation>
    <scope>NUCLEOTIDE SEQUENCE [LARGE SCALE GENOMIC DNA]</scope>
    <source>
        <strain evidence="7 8">DSM 13378</strain>
    </source>
</reference>
<feature type="transmembrane region" description="Helical" evidence="6">
    <location>
        <begin position="46"/>
        <end position="64"/>
    </location>
</feature>
<evidence type="ECO:0000313" key="7">
    <source>
        <dbReference type="EMBL" id="MZP30037.1"/>
    </source>
</evidence>
<feature type="transmembrane region" description="Helical" evidence="6">
    <location>
        <begin position="12"/>
        <end position="34"/>
    </location>
</feature>
<dbReference type="RefSeq" id="WP_161258567.1">
    <property type="nucleotide sequence ID" value="NZ_WXEY01000009.1"/>
</dbReference>
<comment type="caution">
    <text evidence="7">The sequence shown here is derived from an EMBL/GenBank/DDBJ whole genome shotgun (WGS) entry which is preliminary data.</text>
</comment>
<gene>
    <name evidence="7" type="ORF">GTO91_10000</name>
</gene>
<name>A0A845L0P9_9FIRM</name>
<dbReference type="GO" id="GO:0016020">
    <property type="term" value="C:membrane"/>
    <property type="evidence" value="ECO:0007669"/>
    <property type="project" value="UniProtKB-SubCell"/>
</dbReference>
<dbReference type="InterPro" id="IPR047623">
    <property type="entry name" value="SatP"/>
</dbReference>
<dbReference type="Pfam" id="PF01184">
    <property type="entry name" value="Gpr1_Fun34_YaaH"/>
    <property type="match status" value="1"/>
</dbReference>
<dbReference type="OrthoDB" id="9787939at2"/>
<evidence type="ECO:0000256" key="5">
    <source>
        <dbReference type="ARBA" id="ARBA00023136"/>
    </source>
</evidence>
<proteinExistence type="inferred from homology"/>
<dbReference type="EMBL" id="WXEY01000009">
    <property type="protein sequence ID" value="MZP30037.1"/>
    <property type="molecule type" value="Genomic_DNA"/>
</dbReference>